<evidence type="ECO:0000313" key="9">
    <source>
        <dbReference type="EMBL" id="CAE0139840.1"/>
    </source>
</evidence>
<feature type="transmembrane region" description="Helical" evidence="7">
    <location>
        <begin position="126"/>
        <end position="148"/>
    </location>
</feature>
<feature type="region of interest" description="Disordered" evidence="6">
    <location>
        <begin position="283"/>
        <end position="345"/>
    </location>
</feature>
<accession>A0A7S3FDI5</accession>
<dbReference type="AlphaFoldDB" id="A0A7S3FDI5"/>
<keyword evidence="5 7" id="KW-0472">Membrane</keyword>
<protein>
    <recommendedName>
        <fullName evidence="8">VTT domain-containing protein</fullName>
    </recommendedName>
</protein>
<dbReference type="GO" id="GO:0005886">
    <property type="term" value="C:plasma membrane"/>
    <property type="evidence" value="ECO:0007669"/>
    <property type="project" value="UniProtKB-SubCell"/>
</dbReference>
<dbReference type="Pfam" id="PF09335">
    <property type="entry name" value="VTT_dom"/>
    <property type="match status" value="1"/>
</dbReference>
<evidence type="ECO:0000256" key="4">
    <source>
        <dbReference type="ARBA" id="ARBA00022989"/>
    </source>
</evidence>
<evidence type="ECO:0000256" key="7">
    <source>
        <dbReference type="SAM" id="Phobius"/>
    </source>
</evidence>
<evidence type="ECO:0000256" key="3">
    <source>
        <dbReference type="ARBA" id="ARBA00022692"/>
    </source>
</evidence>
<proteinExistence type="predicted"/>
<gene>
    <name evidence="9" type="ORF">PSIN1315_LOCUS7579</name>
</gene>
<name>A0A7S3FDI5_9VIRI</name>
<dbReference type="PANTHER" id="PTHR12677">
    <property type="entry name" value="GOLGI APPARATUS MEMBRANE PROTEIN TVP38-RELATED"/>
    <property type="match status" value="1"/>
</dbReference>
<feature type="transmembrane region" description="Helical" evidence="7">
    <location>
        <begin position="177"/>
        <end position="196"/>
    </location>
</feature>
<evidence type="ECO:0000259" key="8">
    <source>
        <dbReference type="Pfam" id="PF09335"/>
    </source>
</evidence>
<evidence type="ECO:0000256" key="5">
    <source>
        <dbReference type="ARBA" id="ARBA00023136"/>
    </source>
</evidence>
<dbReference type="InterPro" id="IPR032816">
    <property type="entry name" value="VTT_dom"/>
</dbReference>
<feature type="region of interest" description="Disordered" evidence="6">
    <location>
        <begin position="15"/>
        <end position="38"/>
    </location>
</feature>
<dbReference type="EMBL" id="HBHY01011754">
    <property type="protein sequence ID" value="CAE0139840.1"/>
    <property type="molecule type" value="Transcribed_RNA"/>
</dbReference>
<reference evidence="9" key="1">
    <citation type="submission" date="2021-01" db="EMBL/GenBank/DDBJ databases">
        <authorList>
            <person name="Corre E."/>
            <person name="Pelletier E."/>
            <person name="Niang G."/>
            <person name="Scheremetjew M."/>
            <person name="Finn R."/>
            <person name="Kale V."/>
            <person name="Holt S."/>
            <person name="Cochrane G."/>
            <person name="Meng A."/>
            <person name="Brown T."/>
            <person name="Cohen L."/>
        </authorList>
    </citation>
    <scope>NUCLEOTIDE SEQUENCE</scope>
    <source>
        <strain evidence="9">RCC927</strain>
    </source>
</reference>
<dbReference type="InterPro" id="IPR015414">
    <property type="entry name" value="TMEM64"/>
</dbReference>
<feature type="transmembrane region" description="Helical" evidence="7">
    <location>
        <begin position="38"/>
        <end position="59"/>
    </location>
</feature>
<comment type="subcellular location">
    <subcellularLocation>
        <location evidence="1">Cell membrane</location>
        <topology evidence="1">Multi-pass membrane protein</topology>
    </subcellularLocation>
</comment>
<evidence type="ECO:0000256" key="1">
    <source>
        <dbReference type="ARBA" id="ARBA00004651"/>
    </source>
</evidence>
<feature type="transmembrane region" description="Helical" evidence="7">
    <location>
        <begin position="202"/>
        <end position="225"/>
    </location>
</feature>
<dbReference type="PANTHER" id="PTHR12677:SF59">
    <property type="entry name" value="GOLGI APPARATUS MEMBRANE PROTEIN TVP38-RELATED"/>
    <property type="match status" value="1"/>
</dbReference>
<evidence type="ECO:0000256" key="6">
    <source>
        <dbReference type="SAM" id="MobiDB-lite"/>
    </source>
</evidence>
<feature type="compositionally biased region" description="Basic and acidic residues" evidence="6">
    <location>
        <begin position="312"/>
        <end position="326"/>
    </location>
</feature>
<organism evidence="9">
    <name type="scientific">Prasinoderma singulare</name>
    <dbReference type="NCBI Taxonomy" id="676789"/>
    <lineage>
        <taxon>Eukaryota</taxon>
        <taxon>Viridiplantae</taxon>
        <taxon>Prasinodermophyta</taxon>
        <taxon>Prasinodermophyceae</taxon>
        <taxon>Prasinodermales</taxon>
        <taxon>Prasinodermaceae</taxon>
        <taxon>Prasinoderma</taxon>
    </lineage>
</organism>
<keyword evidence="2" id="KW-1003">Cell membrane</keyword>
<feature type="transmembrane region" description="Helical" evidence="7">
    <location>
        <begin position="89"/>
        <end position="120"/>
    </location>
</feature>
<sequence length="345" mass="36009">MEQLSGLLARRRAAAARGSGSAQARPRTSSSRGGSGGAAPTAVGVVAVVAGLVGLSLLVETLTAPDSTLGPAAVELFAKLDEACERRGLLGVVYFSAAYVVATLLLAPASMLVILAGAIYGPALGSAVAVVATIVGSGAAFLVARYLARPSVARRMNAYPRFAAVDRAVAMEGGRMVLLMRLSPFIPFNVANYMFGLTAVELWPYLGFTLLGMLPYTFIFVYMGAATRATMMAIQGGHAHADDAEPAPAWQSPAKISLYVIGVAATAMITYRVSLAASQTLNEYTGEEGDDSERELRRTGTDDSSSSSGGGHNERAPADDSIERGEAPPLDIDSYSTRQEERPLV</sequence>
<keyword evidence="4 7" id="KW-1133">Transmembrane helix</keyword>
<keyword evidence="3 7" id="KW-0812">Transmembrane</keyword>
<evidence type="ECO:0000256" key="2">
    <source>
        <dbReference type="ARBA" id="ARBA00022475"/>
    </source>
</evidence>
<feature type="domain" description="VTT" evidence="8">
    <location>
        <begin position="108"/>
        <end position="225"/>
    </location>
</feature>